<evidence type="ECO:0000313" key="2">
    <source>
        <dbReference type="Proteomes" id="UP001385951"/>
    </source>
</evidence>
<reference evidence="1 2" key="1">
    <citation type="submission" date="2022-09" db="EMBL/GenBank/DDBJ databases">
        <authorList>
            <person name="Palmer J.M."/>
        </authorList>
    </citation>
    <scope>NUCLEOTIDE SEQUENCE [LARGE SCALE GENOMIC DNA]</scope>
    <source>
        <strain evidence="1 2">DSM 7382</strain>
    </source>
</reference>
<dbReference type="Proteomes" id="UP001385951">
    <property type="component" value="Unassembled WGS sequence"/>
</dbReference>
<dbReference type="SUPFAM" id="SSF52833">
    <property type="entry name" value="Thioredoxin-like"/>
    <property type="match status" value="1"/>
</dbReference>
<accession>A0AAW0GGL4</accession>
<proteinExistence type="predicted"/>
<gene>
    <name evidence="1" type="ORF">QCA50_005959</name>
</gene>
<name>A0AAW0GGL4_9APHY</name>
<keyword evidence="2" id="KW-1185">Reference proteome</keyword>
<protein>
    <submittedName>
        <fullName evidence="1">Uncharacterized protein</fullName>
    </submittedName>
</protein>
<dbReference type="InterPro" id="IPR036249">
    <property type="entry name" value="Thioredoxin-like_sf"/>
</dbReference>
<dbReference type="AlphaFoldDB" id="A0AAW0GGL4"/>
<dbReference type="EMBL" id="JASBNA010000006">
    <property type="protein sequence ID" value="KAK7690857.1"/>
    <property type="molecule type" value="Genomic_DNA"/>
</dbReference>
<organism evidence="1 2">
    <name type="scientific">Cerrena zonata</name>
    <dbReference type="NCBI Taxonomy" id="2478898"/>
    <lineage>
        <taxon>Eukaryota</taxon>
        <taxon>Fungi</taxon>
        <taxon>Dikarya</taxon>
        <taxon>Basidiomycota</taxon>
        <taxon>Agaricomycotina</taxon>
        <taxon>Agaricomycetes</taxon>
        <taxon>Polyporales</taxon>
        <taxon>Cerrenaceae</taxon>
        <taxon>Cerrena</taxon>
    </lineage>
</organism>
<evidence type="ECO:0000313" key="1">
    <source>
        <dbReference type="EMBL" id="KAK7690857.1"/>
    </source>
</evidence>
<sequence length="142" mass="16668">MAAFEAETPAEAFVLDDFRSRVWKPLQDIYEERWDQARWDAAVQDFTARHDPAILSSLRAKRKLPSWEVLEAQIKKGPPPFLRPGWVSPLVGKRVNLDWIDQGSFICIRGDKSGWRDRKVLLLEFWASWCRVCVILHRDFPF</sequence>
<comment type="caution">
    <text evidence="1">The sequence shown here is derived from an EMBL/GenBank/DDBJ whole genome shotgun (WGS) entry which is preliminary data.</text>
</comment>